<dbReference type="InterPro" id="IPR022002">
    <property type="entry name" value="ChsH2_Znr"/>
</dbReference>
<dbReference type="GO" id="GO:0016746">
    <property type="term" value="F:acyltransferase activity"/>
    <property type="evidence" value="ECO:0007669"/>
    <property type="project" value="InterPro"/>
</dbReference>
<dbReference type="PATRIC" id="fig|1299331.3.peg.1747"/>
<feature type="domain" description="ChsH2 rubredoxin-like zinc ribbon" evidence="3">
    <location>
        <begin position="15"/>
        <end position="48"/>
    </location>
</feature>
<proteinExistence type="predicted"/>
<dbReference type="SUPFAM" id="SSF53901">
    <property type="entry name" value="Thiolase-like"/>
    <property type="match status" value="2"/>
</dbReference>
<dbReference type="EMBL" id="JAOG01000001">
    <property type="protein sequence ID" value="EUA58659.1"/>
    <property type="molecule type" value="Genomic_DNA"/>
</dbReference>
<evidence type="ECO:0000259" key="4">
    <source>
        <dbReference type="Pfam" id="PF22691"/>
    </source>
</evidence>
<evidence type="ECO:0000313" key="5">
    <source>
        <dbReference type="EMBL" id="EUA58659.1"/>
    </source>
</evidence>
<gene>
    <name evidence="5" type="ORF">I550_1802</name>
</gene>
<dbReference type="Pfam" id="PF12172">
    <property type="entry name" value="zf-ChsH2"/>
    <property type="match status" value="1"/>
</dbReference>
<dbReference type="Pfam" id="PF22691">
    <property type="entry name" value="Thiolase_C_1"/>
    <property type="match status" value="1"/>
</dbReference>
<name>X8CRJ5_MYCIT</name>
<dbReference type="InterPro" id="IPR012340">
    <property type="entry name" value="NA-bd_OB-fold"/>
</dbReference>
<dbReference type="SUPFAM" id="SSF50249">
    <property type="entry name" value="Nucleic acid-binding proteins"/>
    <property type="match status" value="1"/>
</dbReference>
<dbReference type="Gene3D" id="3.40.47.10">
    <property type="match status" value="1"/>
</dbReference>
<evidence type="ECO:0000313" key="6">
    <source>
        <dbReference type="Proteomes" id="UP000020825"/>
    </source>
</evidence>
<dbReference type="CDD" id="cd00829">
    <property type="entry name" value="SCP-x_thiolase"/>
    <property type="match status" value="1"/>
</dbReference>
<feature type="domain" description="Thiolase C-terminal" evidence="4">
    <location>
        <begin position="425"/>
        <end position="530"/>
    </location>
</feature>
<feature type="domain" description="ChsH2 C-terminal OB-fold" evidence="2">
    <location>
        <begin position="55"/>
        <end position="117"/>
    </location>
</feature>
<protein>
    <recommendedName>
        <fullName evidence="7">3-ketoacyl-CoA thiolase</fullName>
    </recommendedName>
</protein>
<sequence length="605" mass="65227">MRPLPQLTPWNQWFWTSGQDGNLRIQRCTECETYVHPPVPICPSCRATTAEPEVVSGRGTVVGYTVNAHPWLPGFEPPYVIAVVALDECAEVRLTTNIVGCSPEDVHVGQRVSVRFENVDDVWIPLFEPTGGTDERDLLGPPASPVPRQPVTTERFEHRSVISGIGRSATGRRLMVDPLSLTMDACLAAVADAGLELSDIDGLSTYPGPVGMGMSEGGIAAVEEALRIHPTWINGGMDLPGQGGAIIAAMMAVAAGLCRHVLCFRTVWESTYAALRLPGGGGRVPGPQQWSLPFGAASAANWIGVNANQYLHRYGANRELFGMIAVNARRNAALNPSAIYREPMTMDDYLAARPITSPFGLYDCDVPCDGSIAVVVSDASIGGDLPRLAIRCDAVGTQVAERISWDQGTLTHEPQVIGQAAHLWSRTDLRPEDVDLALLYDGFTFNCVSWLEALGFCGFGEAQGWLDGGRRIALDGELPLNTHGGQLSEGRLHGFGFLYEAVLQLRHQAGNRQVKDARTAVVSTGGGVPSGVMLLHRADVTSRRYSKAMTPRMFLPARRSFMASLMSSSLYFCVTSSSSLISPASYIANSFGMASRGSFRRRAPP</sequence>
<dbReference type="PANTHER" id="PTHR42870">
    <property type="entry name" value="ACETYL-COA C-ACETYLTRANSFERASE"/>
    <property type="match status" value="1"/>
</dbReference>
<dbReference type="Gene3D" id="6.10.30.10">
    <property type="match status" value="1"/>
</dbReference>
<accession>X8CRJ5</accession>
<evidence type="ECO:0000256" key="1">
    <source>
        <dbReference type="SAM" id="MobiDB-lite"/>
    </source>
</evidence>
<dbReference type="Proteomes" id="UP000020825">
    <property type="component" value="Unassembled WGS sequence"/>
</dbReference>
<evidence type="ECO:0000259" key="3">
    <source>
        <dbReference type="Pfam" id="PF12172"/>
    </source>
</evidence>
<dbReference type="InterPro" id="IPR002878">
    <property type="entry name" value="ChsH2_C"/>
</dbReference>
<evidence type="ECO:0000259" key="2">
    <source>
        <dbReference type="Pfam" id="PF01796"/>
    </source>
</evidence>
<dbReference type="Pfam" id="PF01796">
    <property type="entry name" value="OB_ChsH2_C"/>
    <property type="match status" value="1"/>
</dbReference>
<comment type="caution">
    <text evidence="5">The sequence shown here is derived from an EMBL/GenBank/DDBJ whole genome shotgun (WGS) entry which is preliminary data.</text>
</comment>
<organism evidence="5 6">
    <name type="scientific">Mycobacterium intracellulare 1956</name>
    <dbReference type="NCBI Taxonomy" id="1299331"/>
    <lineage>
        <taxon>Bacteria</taxon>
        <taxon>Bacillati</taxon>
        <taxon>Actinomycetota</taxon>
        <taxon>Actinomycetes</taxon>
        <taxon>Mycobacteriales</taxon>
        <taxon>Mycobacteriaceae</taxon>
        <taxon>Mycobacterium</taxon>
        <taxon>Mycobacterium avium complex (MAC)</taxon>
    </lineage>
</organism>
<dbReference type="PANTHER" id="PTHR42870:SF1">
    <property type="entry name" value="NON-SPECIFIC LIPID-TRANSFER PROTEIN-LIKE 2"/>
    <property type="match status" value="1"/>
</dbReference>
<evidence type="ECO:0008006" key="7">
    <source>
        <dbReference type="Google" id="ProtNLM"/>
    </source>
</evidence>
<feature type="region of interest" description="Disordered" evidence="1">
    <location>
        <begin position="133"/>
        <end position="153"/>
    </location>
</feature>
<dbReference type="AlphaFoldDB" id="X8CRJ5"/>
<reference evidence="5 6" key="1">
    <citation type="submission" date="2013-12" db="EMBL/GenBank/DDBJ databases">
        <authorList>
            <person name="Zelazny A."/>
            <person name="Olivier K."/>
            <person name="Holland S."/>
            <person name="Lenaerts A."/>
            <person name="Ordway D."/>
            <person name="DeGroote M.A."/>
            <person name="Parker T."/>
            <person name="Sizemore C."/>
            <person name="Tallon L.J."/>
            <person name="Sadzewicz L.K."/>
            <person name="Sengamalay N."/>
            <person name="Fraser C.M."/>
            <person name="Hine E."/>
            <person name="Shefchek K.A."/>
            <person name="Das S.P."/>
            <person name="Tettelin H."/>
        </authorList>
    </citation>
    <scope>NUCLEOTIDE SEQUENCE [LARGE SCALE GENOMIC DNA]</scope>
    <source>
        <strain evidence="5 6">1956</strain>
    </source>
</reference>
<dbReference type="InterPro" id="IPR055140">
    <property type="entry name" value="Thiolase_C_2"/>
</dbReference>
<dbReference type="InterPro" id="IPR016039">
    <property type="entry name" value="Thiolase-like"/>
</dbReference>